<dbReference type="InterPro" id="IPR050306">
    <property type="entry name" value="PfkB_Carbo_kinase"/>
</dbReference>
<organism evidence="8 9">
    <name type="scientific">Prosthecodimorpha staleyi</name>
    <dbReference type="NCBI Taxonomy" id="2840188"/>
    <lineage>
        <taxon>Bacteria</taxon>
        <taxon>Pseudomonadati</taxon>
        <taxon>Pseudomonadota</taxon>
        <taxon>Alphaproteobacteria</taxon>
        <taxon>Hyphomicrobiales</taxon>
        <taxon>Ancalomicrobiaceae</taxon>
        <taxon>Prosthecodimorpha</taxon>
    </lineage>
</organism>
<dbReference type="Gene3D" id="3.20.20.70">
    <property type="entry name" value="Aldolase class I"/>
    <property type="match status" value="1"/>
</dbReference>
<gene>
    <name evidence="8" type="primary">iolC</name>
    <name evidence="8" type="ORF">KL771_15875</name>
</gene>
<keyword evidence="2 8" id="KW-0808">Transferase</keyword>
<dbReference type="Proteomes" id="UP000766595">
    <property type="component" value="Unassembled WGS sequence"/>
</dbReference>
<evidence type="ECO:0000256" key="4">
    <source>
        <dbReference type="ARBA" id="ARBA00022777"/>
    </source>
</evidence>
<dbReference type="Gene3D" id="3.40.1190.20">
    <property type="match status" value="1"/>
</dbReference>
<dbReference type="InterPro" id="IPR023314">
    <property type="entry name" value="Myo_inos_IolC-like_sf"/>
</dbReference>
<dbReference type="GO" id="GO:0047590">
    <property type="term" value="F:5-dehydro-2-deoxygluconokinase activity"/>
    <property type="evidence" value="ECO:0007669"/>
    <property type="project" value="UniProtKB-EC"/>
</dbReference>
<dbReference type="RefSeq" id="WP_261969520.1">
    <property type="nucleotide sequence ID" value="NZ_JAHHZF010000007.1"/>
</dbReference>
<dbReference type="PANTHER" id="PTHR43085:SF49">
    <property type="entry name" value="5-DEHYDRO-2-DEOXYGLUCONOKINASE"/>
    <property type="match status" value="1"/>
</dbReference>
<dbReference type="PANTHER" id="PTHR43085">
    <property type="entry name" value="HEXOKINASE FAMILY MEMBER"/>
    <property type="match status" value="1"/>
</dbReference>
<dbReference type="InterPro" id="IPR029056">
    <property type="entry name" value="Ribokinase-like"/>
</dbReference>
<evidence type="ECO:0000256" key="1">
    <source>
        <dbReference type="ARBA" id="ARBA00010688"/>
    </source>
</evidence>
<keyword evidence="5" id="KW-0067">ATP-binding</keyword>
<dbReference type="InterPro" id="IPR011611">
    <property type="entry name" value="PfkB_dom"/>
</dbReference>
<evidence type="ECO:0000256" key="5">
    <source>
        <dbReference type="ARBA" id="ARBA00022840"/>
    </source>
</evidence>
<keyword evidence="3" id="KW-0547">Nucleotide-binding</keyword>
<comment type="caution">
    <text evidence="8">The sequence shown here is derived from an EMBL/GenBank/DDBJ whole genome shotgun (WGS) entry which is preliminary data.</text>
</comment>
<evidence type="ECO:0000313" key="8">
    <source>
        <dbReference type="EMBL" id="MBT9290945.1"/>
    </source>
</evidence>
<dbReference type="InterPro" id="IPR002173">
    <property type="entry name" value="Carboh/pur_kinase_PfkB_CS"/>
</dbReference>
<dbReference type="NCBIfam" id="TIGR04382">
    <property type="entry name" value="myo_inos_iolC_N"/>
    <property type="match status" value="1"/>
</dbReference>
<protein>
    <submittedName>
        <fullName evidence="8">5-dehydro-2-deoxygluconokinase</fullName>
        <ecNumber evidence="8">2.7.1.92</ecNumber>
    </submittedName>
</protein>
<evidence type="ECO:0000313" key="9">
    <source>
        <dbReference type="Proteomes" id="UP000766595"/>
    </source>
</evidence>
<dbReference type="InterPro" id="IPR013785">
    <property type="entry name" value="Aldolase_TIM"/>
</dbReference>
<dbReference type="AlphaFoldDB" id="A0A947GFS5"/>
<dbReference type="InterPro" id="IPR030830">
    <property type="entry name" value="Myo_inos_IolC"/>
</dbReference>
<keyword evidence="4" id="KW-0418">Kinase</keyword>
<dbReference type="Pfam" id="PF00294">
    <property type="entry name" value="PfkB"/>
    <property type="match status" value="1"/>
</dbReference>
<evidence type="ECO:0000259" key="7">
    <source>
        <dbReference type="Pfam" id="PF09863"/>
    </source>
</evidence>
<feature type="domain" description="DUF2090" evidence="7">
    <location>
        <begin position="329"/>
        <end position="631"/>
    </location>
</feature>
<comment type="similarity">
    <text evidence="1">Belongs to the carbohydrate kinase PfkB family.</text>
</comment>
<feature type="domain" description="Carbohydrate kinase PfkB" evidence="6">
    <location>
        <begin position="11"/>
        <end position="322"/>
    </location>
</feature>
<dbReference type="EMBL" id="JAHHZF010000007">
    <property type="protein sequence ID" value="MBT9290945.1"/>
    <property type="molecule type" value="Genomic_DNA"/>
</dbReference>
<sequence length="642" mass="68595">MSPTTDPRRFDLVTLGRAAVDLYGEQVGGRLEDMGTFAKYLGGCPANIAVGASRLGLRVAMIARVGDEHMGRFVRESLAQEGVDVSQVRTDPHRLTALVILGIRDENTFPLIFYRENCADMAVTGADIDPDFVASAKALLVTGTHFSTAGTAGASRAAMAAARQAGTRVILDIDYRPVLWGLTGHGMGESRFVASDTVSRHLQAIVPDCDVVVGTEEEIHIAGGSTDTFEALRTLRSLTAAALVVKRGAAGCTIFTGPIPDTFADAIDVPGFPVDVFNVLGAGDGFMAGLLRGCLRDEPWERAGTLANACGALVVSRHGCAPAMASTAELDDFLARADRVTRLHDDARILHLHRTTTGRPQPESITALAFDHRQQFVDLAAAVRAPVERIGVLKGLIAEALLGLPGHRAGALVDGRFGREALARLTGTGRWIARPVERPGSRPLAFDFPEEPALHLRTWPIEHVAKCLVTYRADDPDDLCSAQEASLLALQRACHGTGRRFLLEVIPTGWEADPGSVTAAVERLYEAGLTPDLWKLPPMERPIDWATVSGAVRRLDPQCGGILVLGLDRPEPSLATAFEASAGLDGIRGFAIGRSVFRAAAEGFLSGRLGPRETIEAVRVRYSALLMVWDRFHAPAPVGSVA</sequence>
<dbReference type="EC" id="2.7.1.92" evidence="8"/>
<name>A0A947GFS5_9HYPH</name>
<dbReference type="Pfam" id="PF09863">
    <property type="entry name" value="DUF2090"/>
    <property type="match status" value="1"/>
</dbReference>
<dbReference type="Gene3D" id="2.20.150.10">
    <property type="entry name" value="putative 5-dehydro-2- deoxygluconokinase"/>
    <property type="match status" value="1"/>
</dbReference>
<dbReference type="GO" id="GO:0005524">
    <property type="term" value="F:ATP binding"/>
    <property type="evidence" value="ECO:0007669"/>
    <property type="project" value="UniProtKB-KW"/>
</dbReference>
<reference evidence="8 9" key="1">
    <citation type="submission" date="2021-06" db="EMBL/GenBank/DDBJ databases">
        <authorList>
            <person name="Grouzdev D.S."/>
            <person name="Koziaeva V."/>
        </authorList>
    </citation>
    <scope>NUCLEOTIDE SEQUENCE [LARGE SCALE GENOMIC DNA]</scope>
    <source>
        <strain evidence="8 9">22</strain>
    </source>
</reference>
<dbReference type="CDD" id="cd01166">
    <property type="entry name" value="KdgK"/>
    <property type="match status" value="1"/>
</dbReference>
<evidence type="ECO:0000256" key="3">
    <source>
        <dbReference type="ARBA" id="ARBA00022741"/>
    </source>
</evidence>
<accession>A0A947GFS5</accession>
<dbReference type="SUPFAM" id="SSF53613">
    <property type="entry name" value="Ribokinase-like"/>
    <property type="match status" value="1"/>
</dbReference>
<dbReference type="InterPro" id="IPR018659">
    <property type="entry name" value="DUF2090"/>
</dbReference>
<dbReference type="PROSITE" id="PS00584">
    <property type="entry name" value="PFKB_KINASES_2"/>
    <property type="match status" value="1"/>
</dbReference>
<evidence type="ECO:0000259" key="6">
    <source>
        <dbReference type="Pfam" id="PF00294"/>
    </source>
</evidence>
<evidence type="ECO:0000256" key="2">
    <source>
        <dbReference type="ARBA" id="ARBA00022679"/>
    </source>
</evidence>
<keyword evidence="9" id="KW-1185">Reference proteome</keyword>
<proteinExistence type="inferred from homology"/>